<comment type="cofactor">
    <cofactor evidence="1">
        <name>Mg(2+)</name>
        <dbReference type="ChEBI" id="CHEBI:18420"/>
    </cofactor>
</comment>
<dbReference type="InterPro" id="IPR052038">
    <property type="entry name" value="Type-VII_TA_antitoxin"/>
</dbReference>
<comment type="similarity">
    <text evidence="9">Belongs to the MntA antitoxin family.</text>
</comment>
<evidence type="ECO:0000256" key="9">
    <source>
        <dbReference type="ARBA" id="ARBA00038276"/>
    </source>
</evidence>
<keyword evidence="2" id="KW-1277">Toxin-antitoxin system</keyword>
<evidence type="ECO:0000313" key="12">
    <source>
        <dbReference type="Proteomes" id="UP000736328"/>
    </source>
</evidence>
<keyword evidence="3" id="KW-0808">Transferase</keyword>
<gene>
    <name evidence="11" type="ORF">HY768_00295</name>
</gene>
<name>A0A933IBX8_UNCT6</name>
<evidence type="ECO:0000256" key="5">
    <source>
        <dbReference type="ARBA" id="ARBA00022723"/>
    </source>
</evidence>
<comment type="caution">
    <text evidence="11">The sequence shown here is derived from an EMBL/GenBank/DDBJ whole genome shotgun (WGS) entry which is preliminary data.</text>
</comment>
<reference evidence="11" key="1">
    <citation type="submission" date="2020-07" db="EMBL/GenBank/DDBJ databases">
        <title>Huge and variable diversity of episymbiotic CPR bacteria and DPANN archaea in groundwater ecosystems.</title>
        <authorList>
            <person name="He C.Y."/>
            <person name="Keren R."/>
            <person name="Whittaker M."/>
            <person name="Farag I.F."/>
            <person name="Doudna J."/>
            <person name="Cate J.H.D."/>
            <person name="Banfield J.F."/>
        </authorList>
    </citation>
    <scope>NUCLEOTIDE SEQUENCE</scope>
    <source>
        <strain evidence="11">NC_groundwater_1520_Pr4_B-0.1um_53_5</strain>
    </source>
</reference>
<evidence type="ECO:0000313" key="11">
    <source>
        <dbReference type="EMBL" id="MBI4725663.1"/>
    </source>
</evidence>
<dbReference type="AlphaFoldDB" id="A0A933IBX8"/>
<dbReference type="Proteomes" id="UP000736328">
    <property type="component" value="Unassembled WGS sequence"/>
</dbReference>
<evidence type="ECO:0000256" key="3">
    <source>
        <dbReference type="ARBA" id="ARBA00022679"/>
    </source>
</evidence>
<proteinExistence type="inferred from homology"/>
<feature type="domain" description="Polymerase nucleotidyl transferase" evidence="10">
    <location>
        <begin position="11"/>
        <end position="94"/>
    </location>
</feature>
<organism evidence="11 12">
    <name type="scientific">candidate division TA06 bacterium</name>
    <dbReference type="NCBI Taxonomy" id="2250710"/>
    <lineage>
        <taxon>Bacteria</taxon>
        <taxon>Bacteria division TA06</taxon>
    </lineage>
</organism>
<evidence type="ECO:0000259" key="10">
    <source>
        <dbReference type="Pfam" id="PF01909"/>
    </source>
</evidence>
<keyword evidence="7" id="KW-0067">ATP-binding</keyword>
<dbReference type="GO" id="GO:0005524">
    <property type="term" value="F:ATP binding"/>
    <property type="evidence" value="ECO:0007669"/>
    <property type="project" value="UniProtKB-KW"/>
</dbReference>
<evidence type="ECO:0000256" key="1">
    <source>
        <dbReference type="ARBA" id="ARBA00001946"/>
    </source>
</evidence>
<accession>A0A933IBX8</accession>
<evidence type="ECO:0000256" key="6">
    <source>
        <dbReference type="ARBA" id="ARBA00022741"/>
    </source>
</evidence>
<dbReference type="SUPFAM" id="SSF81301">
    <property type="entry name" value="Nucleotidyltransferase"/>
    <property type="match status" value="1"/>
</dbReference>
<evidence type="ECO:0000256" key="7">
    <source>
        <dbReference type="ARBA" id="ARBA00022840"/>
    </source>
</evidence>
<dbReference type="Pfam" id="PF01909">
    <property type="entry name" value="NTP_transf_2"/>
    <property type="match status" value="1"/>
</dbReference>
<evidence type="ECO:0000256" key="8">
    <source>
        <dbReference type="ARBA" id="ARBA00022842"/>
    </source>
</evidence>
<evidence type="ECO:0000256" key="4">
    <source>
        <dbReference type="ARBA" id="ARBA00022695"/>
    </source>
</evidence>
<evidence type="ECO:0000256" key="2">
    <source>
        <dbReference type="ARBA" id="ARBA00022649"/>
    </source>
</evidence>
<dbReference type="InterPro" id="IPR043519">
    <property type="entry name" value="NT_sf"/>
</dbReference>
<keyword evidence="6" id="KW-0547">Nucleotide-binding</keyword>
<dbReference type="InterPro" id="IPR002934">
    <property type="entry name" value="Polymerase_NTP_transf_dom"/>
</dbReference>
<dbReference type="GO" id="GO:0016779">
    <property type="term" value="F:nucleotidyltransferase activity"/>
    <property type="evidence" value="ECO:0007669"/>
    <property type="project" value="UniProtKB-KW"/>
</dbReference>
<dbReference type="GO" id="GO:0046872">
    <property type="term" value="F:metal ion binding"/>
    <property type="evidence" value="ECO:0007669"/>
    <property type="project" value="UniProtKB-KW"/>
</dbReference>
<keyword evidence="8" id="KW-0460">Magnesium</keyword>
<dbReference type="PANTHER" id="PTHR33571">
    <property type="entry name" value="SSL8005 PROTEIN"/>
    <property type="match status" value="1"/>
</dbReference>
<keyword evidence="4" id="KW-0548">Nucleotidyltransferase</keyword>
<dbReference type="CDD" id="cd05403">
    <property type="entry name" value="NT_KNTase_like"/>
    <property type="match status" value="1"/>
</dbReference>
<dbReference type="PANTHER" id="PTHR33571:SF12">
    <property type="entry name" value="BSL3053 PROTEIN"/>
    <property type="match status" value="1"/>
</dbReference>
<keyword evidence="5" id="KW-0479">Metal-binding</keyword>
<protein>
    <submittedName>
        <fullName evidence="11">Nucleotidyltransferase family protein</fullName>
    </submittedName>
</protein>
<sequence>MKTMAEIKETLSKLKDEIHRRYGVSRLEIFGSYARGEQRVDSDLDVLVEFDREVSLFDVAGLQIYLSEQLGAKADVVLRRSVRKELKDIIFAEAVPV</sequence>
<dbReference type="EMBL" id="JACQXR010000004">
    <property type="protein sequence ID" value="MBI4725663.1"/>
    <property type="molecule type" value="Genomic_DNA"/>
</dbReference>
<dbReference type="Gene3D" id="3.30.460.10">
    <property type="entry name" value="Beta Polymerase, domain 2"/>
    <property type="match status" value="1"/>
</dbReference>